<dbReference type="Proteomes" id="UP000319375">
    <property type="component" value="Unassembled WGS sequence"/>
</dbReference>
<dbReference type="EMBL" id="VIGX01000025">
    <property type="protein sequence ID" value="TWS25646.1"/>
    <property type="molecule type" value="Genomic_DNA"/>
</dbReference>
<feature type="region of interest" description="Disordered" evidence="1">
    <location>
        <begin position="1"/>
        <end position="28"/>
    </location>
</feature>
<dbReference type="AlphaFoldDB" id="A0A5C5RRF4"/>
<evidence type="ECO:0000313" key="4">
    <source>
        <dbReference type="Proteomes" id="UP000319375"/>
    </source>
</evidence>
<gene>
    <name evidence="3" type="ORF">FK530_22715</name>
</gene>
<protein>
    <submittedName>
        <fullName evidence="3">Uncharacterized protein</fullName>
    </submittedName>
</protein>
<evidence type="ECO:0000256" key="2">
    <source>
        <dbReference type="SAM" id="Phobius"/>
    </source>
</evidence>
<feature type="transmembrane region" description="Helical" evidence="2">
    <location>
        <begin position="36"/>
        <end position="56"/>
    </location>
</feature>
<reference evidence="3 4" key="1">
    <citation type="submission" date="2019-06" db="EMBL/GenBank/DDBJ databases">
        <title>Tsukamurella conjunctivitidis sp. nov., Tsukamurella assacharolytica sp. nov. and Tsukamurella sputae sp. nov. isolated from patients with conjunctivitis, bacteraemia (lymphoma) and respiratory infection (sputum) in Hong Kong.</title>
        <authorList>
            <person name="Teng J.L.L."/>
            <person name="Lee H.H."/>
            <person name="Fong J.Y.H."/>
            <person name="Fok K.M.N."/>
            <person name="Lau S.K.P."/>
            <person name="Woo P.C.Y."/>
        </authorList>
    </citation>
    <scope>NUCLEOTIDE SEQUENCE [LARGE SCALE GENOMIC DNA]</scope>
    <source>
        <strain evidence="3 4">HKU72</strain>
    </source>
</reference>
<evidence type="ECO:0000256" key="1">
    <source>
        <dbReference type="SAM" id="MobiDB-lite"/>
    </source>
</evidence>
<comment type="caution">
    <text evidence="3">The sequence shown here is derived from an EMBL/GenBank/DDBJ whole genome shotgun (WGS) entry which is preliminary data.</text>
</comment>
<accession>A0A5C5RRF4</accession>
<organism evidence="3 4">
    <name type="scientific">Tsukamurella conjunctivitidis</name>
    <dbReference type="NCBI Taxonomy" id="2592068"/>
    <lineage>
        <taxon>Bacteria</taxon>
        <taxon>Bacillati</taxon>
        <taxon>Actinomycetota</taxon>
        <taxon>Actinomycetes</taxon>
        <taxon>Mycobacteriales</taxon>
        <taxon>Tsukamurellaceae</taxon>
        <taxon>Tsukamurella</taxon>
    </lineage>
</organism>
<evidence type="ECO:0000313" key="3">
    <source>
        <dbReference type="EMBL" id="TWS25646.1"/>
    </source>
</evidence>
<keyword evidence="4" id="KW-1185">Reference proteome</keyword>
<dbReference type="RefSeq" id="WP_146489215.1">
    <property type="nucleotide sequence ID" value="NZ_VIGX01000025.1"/>
</dbReference>
<proteinExistence type="predicted"/>
<keyword evidence="2" id="KW-0472">Membrane</keyword>
<sequence>MTDDRSRTAPPSRPEPRAGHSSGRPLGDAGFAARELVVTVVGCALLGVLSGAVGGLPERMAGGR</sequence>
<keyword evidence="2" id="KW-1133">Transmembrane helix</keyword>
<name>A0A5C5RRF4_9ACTN</name>
<keyword evidence="2" id="KW-0812">Transmembrane</keyword>